<feature type="transmembrane region" description="Helical" evidence="5">
    <location>
        <begin position="404"/>
        <end position="421"/>
    </location>
</feature>
<evidence type="ECO:0000256" key="2">
    <source>
        <dbReference type="ARBA" id="ARBA00022692"/>
    </source>
</evidence>
<feature type="transmembrane region" description="Helical" evidence="5">
    <location>
        <begin position="12"/>
        <end position="32"/>
    </location>
</feature>
<feature type="transmembrane region" description="Helical" evidence="5">
    <location>
        <begin position="44"/>
        <end position="63"/>
    </location>
</feature>
<feature type="transmembrane region" description="Helical" evidence="5">
    <location>
        <begin position="130"/>
        <end position="155"/>
    </location>
</feature>
<evidence type="ECO:0000256" key="3">
    <source>
        <dbReference type="ARBA" id="ARBA00022989"/>
    </source>
</evidence>
<evidence type="ECO:0000256" key="4">
    <source>
        <dbReference type="ARBA" id="ARBA00023136"/>
    </source>
</evidence>
<keyword evidence="8" id="KW-1185">Reference proteome</keyword>
<dbReference type="EMBL" id="CP096973">
    <property type="protein sequence ID" value="UYO73856.1"/>
    <property type="molecule type" value="Genomic_DNA"/>
</dbReference>
<dbReference type="KEGG" id="hqn:M0220_13350"/>
<evidence type="ECO:0000259" key="6">
    <source>
        <dbReference type="Pfam" id="PF04932"/>
    </source>
</evidence>
<evidence type="ECO:0000313" key="8">
    <source>
        <dbReference type="Proteomes" id="UP001164935"/>
    </source>
</evidence>
<feature type="transmembrane region" description="Helical" evidence="5">
    <location>
        <begin position="175"/>
        <end position="193"/>
    </location>
</feature>
<feature type="transmembrane region" description="Helical" evidence="5">
    <location>
        <begin position="331"/>
        <end position="356"/>
    </location>
</feature>
<keyword evidence="7" id="KW-0436">Ligase</keyword>
<feature type="transmembrane region" description="Helical" evidence="5">
    <location>
        <begin position="282"/>
        <end position="301"/>
    </location>
</feature>
<keyword evidence="3 5" id="KW-1133">Transmembrane helix</keyword>
<protein>
    <submittedName>
        <fullName evidence="7">O-antigen ligase family protein</fullName>
    </submittedName>
</protein>
<comment type="subcellular location">
    <subcellularLocation>
        <location evidence="1">Membrane</location>
        <topology evidence="1">Multi-pass membrane protein</topology>
    </subcellularLocation>
</comment>
<dbReference type="InterPro" id="IPR051533">
    <property type="entry name" value="WaaL-like"/>
</dbReference>
<feature type="transmembrane region" description="Helical" evidence="5">
    <location>
        <begin position="236"/>
        <end position="262"/>
    </location>
</feature>
<dbReference type="AlphaFoldDB" id="A0AA46TPI9"/>
<reference evidence="7" key="1">
    <citation type="submission" date="2022-05" db="EMBL/GenBank/DDBJ databases">
        <title>Complete sequence of a novel PHA-producing Halomonas strain.</title>
        <authorList>
            <person name="Zheng Z."/>
        </authorList>
    </citation>
    <scope>NUCLEOTIDE SEQUENCE</scope>
    <source>
        <strain evidence="7">ZZQ-149</strain>
    </source>
</reference>
<keyword evidence="4 5" id="KW-0472">Membrane</keyword>
<evidence type="ECO:0000256" key="1">
    <source>
        <dbReference type="ARBA" id="ARBA00004141"/>
    </source>
</evidence>
<dbReference type="InterPro" id="IPR007016">
    <property type="entry name" value="O-antigen_ligase-rel_domated"/>
</dbReference>
<name>A0AA46TPI9_9GAMM</name>
<dbReference type="Proteomes" id="UP001164935">
    <property type="component" value="Chromosome"/>
</dbReference>
<evidence type="ECO:0000256" key="5">
    <source>
        <dbReference type="SAM" id="Phobius"/>
    </source>
</evidence>
<organism evidence="7 8">
    <name type="scientific">Halomonas qinghailakensis</name>
    <dbReference type="NCBI Taxonomy" id="2937790"/>
    <lineage>
        <taxon>Bacteria</taxon>
        <taxon>Pseudomonadati</taxon>
        <taxon>Pseudomonadota</taxon>
        <taxon>Gammaproteobacteria</taxon>
        <taxon>Oceanospirillales</taxon>
        <taxon>Halomonadaceae</taxon>
        <taxon>Halomonas</taxon>
    </lineage>
</organism>
<gene>
    <name evidence="7" type="ORF">M0220_13350</name>
</gene>
<feature type="transmembrane region" description="Helical" evidence="5">
    <location>
        <begin position="75"/>
        <end position="94"/>
    </location>
</feature>
<feature type="transmembrane region" description="Helical" evidence="5">
    <location>
        <begin position="377"/>
        <end position="398"/>
    </location>
</feature>
<feature type="transmembrane region" description="Helical" evidence="5">
    <location>
        <begin position="205"/>
        <end position="230"/>
    </location>
</feature>
<dbReference type="RefSeq" id="WP_264017893.1">
    <property type="nucleotide sequence ID" value="NZ_CP096973.1"/>
</dbReference>
<accession>A0AA46TPI9</accession>
<dbReference type="PANTHER" id="PTHR37422">
    <property type="entry name" value="TEICHURONIC ACID BIOSYNTHESIS PROTEIN TUAE"/>
    <property type="match status" value="1"/>
</dbReference>
<evidence type="ECO:0000313" key="7">
    <source>
        <dbReference type="EMBL" id="UYO73856.1"/>
    </source>
</evidence>
<sequence>MLSLHKFFELFKAIFALVYIASTMGLLANLLIPYPRLEYADEISSSFLFSWLALYLLTLFFLVLRPGAVLKKWNILFISILALVLLSIVSFLWSSDAVNTLSYAGVLALNFLFCVWLVNEYPISRVVTIIYRAIFIMVACSVVLYIMGYSGVLYYDPHGRETLLGTQPLRGLFNHKITAGLYAVFGFLLCMSLKRRVGRIAGCTMFAIFSILSGSSAAIGLLVIGVVIYSCIKSMLYYRFSLGVFIAIVLLVPLTAVLTFILAGEQLLSLLGRDPTLTGRTLLWGWGIEVALQNVLLGWGYQGYMGTEHAADYAQTIPQFVNYNVPHFHNAYIQIFVELGILGLMLYLAVYFVVLARLYILSSKTAFNFNCYAKFDSFLPLLASLTLLLVSSFFINTFFQYNDFSTLLFFVSAVVVTREFVAKCTYCE</sequence>
<dbReference type="GO" id="GO:0016020">
    <property type="term" value="C:membrane"/>
    <property type="evidence" value="ECO:0007669"/>
    <property type="project" value="UniProtKB-SubCell"/>
</dbReference>
<feature type="transmembrane region" description="Helical" evidence="5">
    <location>
        <begin position="100"/>
        <end position="118"/>
    </location>
</feature>
<dbReference type="GO" id="GO:0016874">
    <property type="term" value="F:ligase activity"/>
    <property type="evidence" value="ECO:0007669"/>
    <property type="project" value="UniProtKB-KW"/>
</dbReference>
<proteinExistence type="predicted"/>
<dbReference type="PANTHER" id="PTHR37422:SF13">
    <property type="entry name" value="LIPOPOLYSACCHARIDE BIOSYNTHESIS PROTEIN PA4999-RELATED"/>
    <property type="match status" value="1"/>
</dbReference>
<dbReference type="Pfam" id="PF04932">
    <property type="entry name" value="Wzy_C"/>
    <property type="match status" value="1"/>
</dbReference>
<keyword evidence="2 5" id="KW-0812">Transmembrane</keyword>
<feature type="domain" description="O-antigen ligase-related" evidence="6">
    <location>
        <begin position="206"/>
        <end position="348"/>
    </location>
</feature>